<dbReference type="SUPFAM" id="SSF50022">
    <property type="entry name" value="ISP domain"/>
    <property type="match status" value="1"/>
</dbReference>
<feature type="domain" description="Rieske" evidence="6">
    <location>
        <begin position="22"/>
        <end position="122"/>
    </location>
</feature>
<sequence>MTELSKDLVEALKSIVFDCNWQYVGDVSQFTPLKCYKFYSLDEEDQDILLIRDNKDNFYAIDSRCSHEGGPLEDGDIEELGDKLLVICPWHSFDFDIKDGSSSTGLKQQTYETRVVNNNLYINTPYSVSLNRNCQETTDQMNKLSNELNENLKLKEETGENTLSYWAVKILNTSDPHEKARLTNLVAEKWFNNQIESVGHKVPPEQPSRPENLTIIDPGKIRRGKGGTLASRVALLHSLANIEQWAMDLSWDIIARFSSVEFPDGSKLPNDFFSDFVKVARDESKHFILLEKRLKELGSYFGALAVHNGLWESATTTKSNFLSRLAIVHMVHEARGLDVHPQTRLRFFNQNDHDSVSLLDVLYEDEITHVAAGLKWFEYACKKYNFEFIETFQEMVKKFFKGYLKPPFDTKGRNIAGMTEEWYLPLIKPSQVKNDVNELATNSNRQVAAQ</sequence>
<dbReference type="Pfam" id="PF04305">
    <property type="entry name" value="DUF455"/>
    <property type="match status" value="1"/>
</dbReference>
<dbReference type="SUPFAM" id="SSF47240">
    <property type="entry name" value="Ferritin-like"/>
    <property type="match status" value="1"/>
</dbReference>
<keyword evidence="3" id="KW-0408">Iron</keyword>
<accession>A0A813W6E7</accession>
<evidence type="ECO:0000313" key="7">
    <source>
        <dbReference type="EMBL" id="CAF0851483.1"/>
    </source>
</evidence>
<evidence type="ECO:0000313" key="8">
    <source>
        <dbReference type="Proteomes" id="UP000663879"/>
    </source>
</evidence>
<evidence type="ECO:0000256" key="4">
    <source>
        <dbReference type="ARBA" id="ARBA00023014"/>
    </source>
</evidence>
<evidence type="ECO:0000259" key="6">
    <source>
        <dbReference type="PROSITE" id="PS51296"/>
    </source>
</evidence>
<evidence type="ECO:0000256" key="5">
    <source>
        <dbReference type="SAM" id="Coils"/>
    </source>
</evidence>
<evidence type="ECO:0000256" key="3">
    <source>
        <dbReference type="ARBA" id="ARBA00023004"/>
    </source>
</evidence>
<gene>
    <name evidence="7" type="ORF">OXX778_LOCUS8975</name>
</gene>
<dbReference type="Gene3D" id="2.102.10.10">
    <property type="entry name" value="Rieske [2Fe-2S] iron-sulphur domain"/>
    <property type="match status" value="1"/>
</dbReference>
<dbReference type="CDD" id="cd03467">
    <property type="entry name" value="Rieske"/>
    <property type="match status" value="1"/>
</dbReference>
<dbReference type="PROSITE" id="PS51296">
    <property type="entry name" value="RIESKE"/>
    <property type="match status" value="1"/>
</dbReference>
<dbReference type="InterPro" id="IPR036922">
    <property type="entry name" value="Rieske_2Fe-2S_sf"/>
</dbReference>
<feature type="coiled-coil region" evidence="5">
    <location>
        <begin position="127"/>
        <end position="154"/>
    </location>
</feature>
<proteinExistence type="predicted"/>
<dbReference type="InterPro" id="IPR007402">
    <property type="entry name" value="DUF455"/>
</dbReference>
<dbReference type="InterPro" id="IPR017941">
    <property type="entry name" value="Rieske_2Fe-2S"/>
</dbReference>
<keyword evidence="4" id="KW-0411">Iron-sulfur</keyword>
<keyword evidence="1" id="KW-0001">2Fe-2S</keyword>
<dbReference type="GO" id="GO:0046872">
    <property type="term" value="F:metal ion binding"/>
    <property type="evidence" value="ECO:0007669"/>
    <property type="project" value="UniProtKB-KW"/>
</dbReference>
<dbReference type="PANTHER" id="PTHR42782:SF2">
    <property type="entry name" value="3-OXOACYL-[ACYL-CARRIER-PROTEIN] SYNTHASE-LIKE PROTEIN"/>
    <property type="match status" value="1"/>
</dbReference>
<evidence type="ECO:0000256" key="2">
    <source>
        <dbReference type="ARBA" id="ARBA00022723"/>
    </source>
</evidence>
<keyword evidence="8" id="KW-1185">Reference proteome</keyword>
<dbReference type="OrthoDB" id="426882at2759"/>
<dbReference type="Pfam" id="PF00355">
    <property type="entry name" value="Rieske"/>
    <property type="match status" value="1"/>
</dbReference>
<reference evidence="7" key="1">
    <citation type="submission" date="2021-02" db="EMBL/GenBank/DDBJ databases">
        <authorList>
            <person name="Nowell W R."/>
        </authorList>
    </citation>
    <scope>NUCLEOTIDE SEQUENCE</scope>
    <source>
        <strain evidence="7">Ploen Becks lab</strain>
    </source>
</reference>
<evidence type="ECO:0000256" key="1">
    <source>
        <dbReference type="ARBA" id="ARBA00022714"/>
    </source>
</evidence>
<protein>
    <recommendedName>
        <fullName evidence="6">Rieske domain-containing protein</fullName>
    </recommendedName>
</protein>
<organism evidence="7 8">
    <name type="scientific">Brachionus calyciflorus</name>
    <dbReference type="NCBI Taxonomy" id="104777"/>
    <lineage>
        <taxon>Eukaryota</taxon>
        <taxon>Metazoa</taxon>
        <taxon>Spiralia</taxon>
        <taxon>Gnathifera</taxon>
        <taxon>Rotifera</taxon>
        <taxon>Eurotatoria</taxon>
        <taxon>Monogononta</taxon>
        <taxon>Pseudotrocha</taxon>
        <taxon>Ploima</taxon>
        <taxon>Brachionidae</taxon>
        <taxon>Brachionus</taxon>
    </lineage>
</organism>
<dbReference type="PANTHER" id="PTHR42782">
    <property type="entry name" value="SI:CH73-314G15.3"/>
    <property type="match status" value="1"/>
</dbReference>
<name>A0A813W6E7_9BILA</name>
<keyword evidence="2" id="KW-0479">Metal-binding</keyword>
<dbReference type="Proteomes" id="UP000663879">
    <property type="component" value="Unassembled WGS sequence"/>
</dbReference>
<dbReference type="CDD" id="cd00657">
    <property type="entry name" value="Ferritin_like"/>
    <property type="match status" value="1"/>
</dbReference>
<dbReference type="InterPro" id="IPR009078">
    <property type="entry name" value="Ferritin-like_SF"/>
</dbReference>
<comment type="caution">
    <text evidence="7">The sequence shown here is derived from an EMBL/GenBank/DDBJ whole genome shotgun (WGS) entry which is preliminary data.</text>
</comment>
<keyword evidence="5" id="KW-0175">Coiled coil</keyword>
<dbReference type="EMBL" id="CAJNOC010001285">
    <property type="protein sequence ID" value="CAF0851483.1"/>
    <property type="molecule type" value="Genomic_DNA"/>
</dbReference>
<dbReference type="AlphaFoldDB" id="A0A813W6E7"/>
<dbReference type="GO" id="GO:0051537">
    <property type="term" value="F:2 iron, 2 sulfur cluster binding"/>
    <property type="evidence" value="ECO:0007669"/>
    <property type="project" value="UniProtKB-KW"/>
</dbReference>